<feature type="chain" id="PRO_5019149998" description="Secreted protein" evidence="1">
    <location>
        <begin position="25"/>
        <end position="121"/>
    </location>
</feature>
<evidence type="ECO:0000313" key="2">
    <source>
        <dbReference type="EMBL" id="PPQ94092.1"/>
    </source>
</evidence>
<dbReference type="EMBL" id="NHYD01000467">
    <property type="protein sequence ID" value="PPQ94092.1"/>
    <property type="molecule type" value="Genomic_DNA"/>
</dbReference>
<keyword evidence="3" id="KW-1185">Reference proteome</keyword>
<keyword evidence="1" id="KW-0732">Signal</keyword>
<protein>
    <recommendedName>
        <fullName evidence="4">Secreted protein</fullName>
    </recommendedName>
</protein>
<gene>
    <name evidence="2" type="ORF">CVT25_009242</name>
</gene>
<dbReference type="Proteomes" id="UP000283269">
    <property type="component" value="Unassembled WGS sequence"/>
</dbReference>
<name>A0A409XTD4_PSICY</name>
<proteinExistence type="predicted"/>
<dbReference type="InParanoid" id="A0A409XTD4"/>
<reference evidence="2 3" key="1">
    <citation type="journal article" date="2018" name="Evol. Lett.">
        <title>Horizontal gene cluster transfer increased hallucinogenic mushroom diversity.</title>
        <authorList>
            <person name="Reynolds H.T."/>
            <person name="Vijayakumar V."/>
            <person name="Gluck-Thaler E."/>
            <person name="Korotkin H.B."/>
            <person name="Matheny P.B."/>
            <person name="Slot J.C."/>
        </authorList>
    </citation>
    <scope>NUCLEOTIDE SEQUENCE [LARGE SCALE GENOMIC DNA]</scope>
    <source>
        <strain evidence="2 3">2631</strain>
    </source>
</reference>
<evidence type="ECO:0000313" key="3">
    <source>
        <dbReference type="Proteomes" id="UP000283269"/>
    </source>
</evidence>
<evidence type="ECO:0000256" key="1">
    <source>
        <dbReference type="SAM" id="SignalP"/>
    </source>
</evidence>
<organism evidence="2 3">
    <name type="scientific">Psilocybe cyanescens</name>
    <dbReference type="NCBI Taxonomy" id="93625"/>
    <lineage>
        <taxon>Eukaryota</taxon>
        <taxon>Fungi</taxon>
        <taxon>Dikarya</taxon>
        <taxon>Basidiomycota</taxon>
        <taxon>Agaricomycotina</taxon>
        <taxon>Agaricomycetes</taxon>
        <taxon>Agaricomycetidae</taxon>
        <taxon>Agaricales</taxon>
        <taxon>Agaricineae</taxon>
        <taxon>Strophariaceae</taxon>
        <taxon>Psilocybe</taxon>
    </lineage>
</organism>
<dbReference type="AlphaFoldDB" id="A0A409XTD4"/>
<feature type="signal peptide" evidence="1">
    <location>
        <begin position="1"/>
        <end position="24"/>
    </location>
</feature>
<comment type="caution">
    <text evidence="2">The sequence shown here is derived from an EMBL/GenBank/DDBJ whole genome shotgun (WGS) entry which is preliminary data.</text>
</comment>
<sequence>MYSFKVLSISIAVIASFMAKTVMAEITAWNQENCQGEVGGDVSRDKAGTQCWGFTNRKSFNITSGAESHCVRMFSDTDCKEGGVNYPAAFPICLNVRDTPKSFRCFSDLICDDKLLPISSL</sequence>
<accession>A0A409XTD4</accession>
<evidence type="ECO:0008006" key="4">
    <source>
        <dbReference type="Google" id="ProtNLM"/>
    </source>
</evidence>